<dbReference type="AlphaFoldDB" id="K2JZK2"/>
<name>K2JZK2_9PROT</name>
<dbReference type="Pfam" id="PF07927">
    <property type="entry name" value="HicA_toxin"/>
    <property type="match status" value="1"/>
</dbReference>
<gene>
    <name evidence="1" type="ORF">P24_09501</name>
</gene>
<dbReference type="EMBL" id="AMRL01000010">
    <property type="protein sequence ID" value="EKE75779.1"/>
    <property type="molecule type" value="Genomic_DNA"/>
</dbReference>
<dbReference type="RefSeq" id="WP_008944507.1">
    <property type="nucleotide sequence ID" value="NZ_AMRL01000010.1"/>
</dbReference>
<proteinExistence type="predicted"/>
<dbReference type="STRING" id="1207063.P24_09501"/>
<dbReference type="InterPro" id="IPR012933">
    <property type="entry name" value="HicA_mRNA_interferase"/>
</dbReference>
<dbReference type="SUPFAM" id="SSF54786">
    <property type="entry name" value="YcfA/nrd intein domain"/>
    <property type="match status" value="1"/>
</dbReference>
<keyword evidence="2" id="KW-1185">Reference proteome</keyword>
<comment type="caution">
    <text evidence="1">The sequence shown here is derived from an EMBL/GenBank/DDBJ whole genome shotgun (WGS) entry which is preliminary data.</text>
</comment>
<reference evidence="1 2" key="1">
    <citation type="journal article" date="2012" name="J. Bacteriol.">
        <title>Genome Sequence of Oceanibaculum indicum Type Strain P24.</title>
        <authorList>
            <person name="Lai Q."/>
            <person name="Shao Z."/>
        </authorList>
    </citation>
    <scope>NUCLEOTIDE SEQUENCE [LARGE SCALE GENOMIC DNA]</scope>
    <source>
        <strain evidence="1 2">P24</strain>
    </source>
</reference>
<organism evidence="1 2">
    <name type="scientific">Oceanibaculum indicum P24</name>
    <dbReference type="NCBI Taxonomy" id="1207063"/>
    <lineage>
        <taxon>Bacteria</taxon>
        <taxon>Pseudomonadati</taxon>
        <taxon>Pseudomonadota</taxon>
        <taxon>Alphaproteobacteria</taxon>
        <taxon>Rhodospirillales</taxon>
        <taxon>Oceanibaculaceae</taxon>
        <taxon>Oceanibaculum</taxon>
    </lineage>
</organism>
<sequence length="84" mass="9423">MTRRDKLVARLKARPCDFTWAELVRVLEGLGYNEVATGKTGGSRRRFVHKTAPALLLHKPHPGNIVKMYVIDEIIRTLGEAGLI</sequence>
<dbReference type="eggNOG" id="ENOG5032CX1">
    <property type="taxonomic scope" value="Bacteria"/>
</dbReference>
<dbReference type="GO" id="GO:0003729">
    <property type="term" value="F:mRNA binding"/>
    <property type="evidence" value="ECO:0007669"/>
    <property type="project" value="InterPro"/>
</dbReference>
<protein>
    <submittedName>
        <fullName evidence="1">HicA-like protein</fullName>
    </submittedName>
</protein>
<accession>K2JZK2</accession>
<evidence type="ECO:0000313" key="1">
    <source>
        <dbReference type="EMBL" id="EKE75779.1"/>
    </source>
</evidence>
<dbReference type="Proteomes" id="UP000006746">
    <property type="component" value="Unassembled WGS sequence"/>
</dbReference>
<evidence type="ECO:0000313" key="2">
    <source>
        <dbReference type="Proteomes" id="UP000006746"/>
    </source>
</evidence>